<evidence type="ECO:0000313" key="5">
    <source>
        <dbReference type="EMBL" id="GMA71768.1"/>
    </source>
</evidence>
<keyword evidence="2" id="KW-0067">ATP-binding</keyword>
<evidence type="ECO:0000256" key="1">
    <source>
        <dbReference type="ARBA" id="ARBA00022741"/>
    </source>
</evidence>
<keyword evidence="1" id="KW-0547">Nucleotide-binding</keyword>
<name>A0AA38CUS3_9ENTE</name>
<keyword evidence="3" id="KW-0342">GTP-binding</keyword>
<evidence type="ECO:0000259" key="4">
    <source>
        <dbReference type="Pfam" id="PF03668"/>
    </source>
</evidence>
<accession>A0AA38CUS3</accession>
<dbReference type="EMBL" id="BSUW01000001">
    <property type="protein sequence ID" value="GMA71768.1"/>
    <property type="molecule type" value="Genomic_DNA"/>
</dbReference>
<dbReference type="PANTHER" id="PTHR30448">
    <property type="entry name" value="RNASE ADAPTER PROTEIN RAPZ"/>
    <property type="match status" value="1"/>
</dbReference>
<feature type="domain" description="RapZ-like N-terminal" evidence="4">
    <location>
        <begin position="5"/>
        <end position="69"/>
    </location>
</feature>
<proteinExistence type="predicted"/>
<dbReference type="InterPro" id="IPR053930">
    <property type="entry name" value="RapZ-like_N"/>
</dbReference>
<dbReference type="Pfam" id="PF03668">
    <property type="entry name" value="RapZ-like_N"/>
    <property type="match status" value="1"/>
</dbReference>
<evidence type="ECO:0000256" key="2">
    <source>
        <dbReference type="ARBA" id="ARBA00022840"/>
    </source>
</evidence>
<protein>
    <recommendedName>
        <fullName evidence="4">RapZ-like N-terminal domain-containing protein</fullName>
    </recommendedName>
</protein>
<sequence>MSDNLDLVVITGMSGAGKTVAVQSFEDLGYFCIDNMPPNLIPKFWELIKESGKITKIALVVDLRSRAFLKIFKQC</sequence>
<comment type="caution">
    <text evidence="5">The sequence shown here is derived from an EMBL/GenBank/DDBJ whole genome shotgun (WGS) entry which is preliminary data.</text>
</comment>
<dbReference type="GO" id="GO:0005524">
    <property type="term" value="F:ATP binding"/>
    <property type="evidence" value="ECO:0007669"/>
    <property type="project" value="UniProtKB-KW"/>
</dbReference>
<evidence type="ECO:0000256" key="3">
    <source>
        <dbReference type="ARBA" id="ARBA00023134"/>
    </source>
</evidence>
<organism evidence="5 6">
    <name type="scientific">Tetragenococcus osmophilus</name>
    <dbReference type="NCBI Taxonomy" id="526944"/>
    <lineage>
        <taxon>Bacteria</taxon>
        <taxon>Bacillati</taxon>
        <taxon>Bacillota</taxon>
        <taxon>Bacilli</taxon>
        <taxon>Lactobacillales</taxon>
        <taxon>Enterococcaceae</taxon>
        <taxon>Tetragenococcus</taxon>
    </lineage>
</organism>
<dbReference type="AlphaFoldDB" id="A0AA38CUS3"/>
<gene>
    <name evidence="5" type="ORF">GCM10025885_08170</name>
</gene>
<dbReference type="Proteomes" id="UP001157039">
    <property type="component" value="Unassembled WGS sequence"/>
</dbReference>
<evidence type="ECO:0000313" key="6">
    <source>
        <dbReference type="Proteomes" id="UP001157039"/>
    </source>
</evidence>
<dbReference type="InterPro" id="IPR005337">
    <property type="entry name" value="RapZ-like"/>
</dbReference>
<dbReference type="PANTHER" id="PTHR30448:SF0">
    <property type="entry name" value="RNASE ADAPTER PROTEIN RAPZ"/>
    <property type="match status" value="1"/>
</dbReference>
<dbReference type="GO" id="GO:0005525">
    <property type="term" value="F:GTP binding"/>
    <property type="evidence" value="ECO:0007669"/>
    <property type="project" value="UniProtKB-KW"/>
</dbReference>
<reference evidence="5 6" key="1">
    <citation type="journal article" date="2014" name="Int. J. Syst. Evol. Microbiol.">
        <title>Complete genome sequence of Corynebacterium casei LMG S-19264T (=DSM 44701T), isolated from a smear-ripened cheese.</title>
        <authorList>
            <consortium name="US DOE Joint Genome Institute (JGI-PGF)"/>
            <person name="Walter F."/>
            <person name="Albersmeier A."/>
            <person name="Kalinowski J."/>
            <person name="Ruckert C."/>
        </authorList>
    </citation>
    <scope>NUCLEOTIDE SEQUENCE [LARGE SCALE GENOMIC DNA]</scope>
    <source>
        <strain evidence="5 6">NBRC 114545</strain>
    </source>
</reference>